<comment type="similarity">
    <text evidence="1">Belongs to the VTI1 family.</text>
</comment>
<dbReference type="InterPro" id="IPR007705">
    <property type="entry name" value="Vesicle_trsprt_v-SNARE_N"/>
</dbReference>
<dbReference type="InterPro" id="IPR010989">
    <property type="entry name" value="SNARE"/>
</dbReference>
<dbReference type="Gene3D" id="1.20.58.400">
    <property type="entry name" value="t-snare proteins"/>
    <property type="match status" value="1"/>
</dbReference>
<evidence type="ECO:0000313" key="6">
    <source>
        <dbReference type="Proteomes" id="UP000652761"/>
    </source>
</evidence>
<feature type="domain" description="Vesicle transport v-SNARE N-terminal" evidence="4">
    <location>
        <begin position="58"/>
        <end position="118"/>
    </location>
</feature>
<accession>A0A843VN03</accession>
<feature type="transmembrane region" description="Helical" evidence="3">
    <location>
        <begin position="77"/>
        <end position="99"/>
    </location>
</feature>
<comment type="caution">
    <text evidence="5">The sequence shown here is derived from an EMBL/GenBank/DDBJ whole genome shotgun (WGS) entry which is preliminary data.</text>
</comment>
<dbReference type="GO" id="GO:0006886">
    <property type="term" value="P:intracellular protein transport"/>
    <property type="evidence" value="ECO:0007669"/>
    <property type="project" value="InterPro"/>
</dbReference>
<reference evidence="5" key="1">
    <citation type="submission" date="2017-07" db="EMBL/GenBank/DDBJ databases">
        <title>Taro Niue Genome Assembly and Annotation.</title>
        <authorList>
            <person name="Atibalentja N."/>
            <person name="Keating K."/>
            <person name="Fields C.J."/>
        </authorList>
    </citation>
    <scope>NUCLEOTIDE SEQUENCE</scope>
    <source>
        <strain evidence="5">Niue_2</strain>
        <tissue evidence="5">Leaf</tissue>
    </source>
</reference>
<dbReference type="InterPro" id="IPR038407">
    <property type="entry name" value="v-SNARE_N_sf"/>
</dbReference>
<organism evidence="5 6">
    <name type="scientific">Colocasia esculenta</name>
    <name type="common">Wild taro</name>
    <name type="synonym">Arum esculentum</name>
    <dbReference type="NCBI Taxonomy" id="4460"/>
    <lineage>
        <taxon>Eukaryota</taxon>
        <taxon>Viridiplantae</taxon>
        <taxon>Streptophyta</taxon>
        <taxon>Embryophyta</taxon>
        <taxon>Tracheophyta</taxon>
        <taxon>Spermatophyta</taxon>
        <taxon>Magnoliopsida</taxon>
        <taxon>Liliopsida</taxon>
        <taxon>Araceae</taxon>
        <taxon>Aroideae</taxon>
        <taxon>Colocasieae</taxon>
        <taxon>Colocasia</taxon>
    </lineage>
</organism>
<keyword evidence="2" id="KW-0813">Transport</keyword>
<protein>
    <recommendedName>
        <fullName evidence="4">Vesicle transport v-SNARE N-terminal domain-containing protein</fullName>
    </recommendedName>
</protein>
<keyword evidence="3" id="KW-0472">Membrane</keyword>
<dbReference type="AlphaFoldDB" id="A0A843VN03"/>
<dbReference type="OrthoDB" id="430637at2759"/>
<evidence type="ECO:0000313" key="5">
    <source>
        <dbReference type="EMBL" id="MQL94544.1"/>
    </source>
</evidence>
<evidence type="ECO:0000256" key="3">
    <source>
        <dbReference type="SAM" id="Phobius"/>
    </source>
</evidence>
<keyword evidence="2" id="KW-0653">Protein transport</keyword>
<dbReference type="GO" id="GO:0016192">
    <property type="term" value="P:vesicle-mediated transport"/>
    <property type="evidence" value="ECO:0007669"/>
    <property type="project" value="InterPro"/>
</dbReference>
<name>A0A843VN03_COLES</name>
<dbReference type="GO" id="GO:0016020">
    <property type="term" value="C:membrane"/>
    <property type="evidence" value="ECO:0007669"/>
    <property type="project" value="InterPro"/>
</dbReference>
<feature type="transmembrane region" description="Helical" evidence="3">
    <location>
        <begin position="150"/>
        <end position="175"/>
    </location>
</feature>
<keyword evidence="3" id="KW-0812">Transmembrane</keyword>
<gene>
    <name evidence="5" type="ORF">Taro_027204</name>
</gene>
<feature type="transmembrane region" description="Helical" evidence="3">
    <location>
        <begin position="12"/>
        <end position="33"/>
    </location>
</feature>
<keyword evidence="3" id="KW-1133">Transmembrane helix</keyword>
<evidence type="ECO:0000256" key="1">
    <source>
        <dbReference type="ARBA" id="ARBA00006108"/>
    </source>
</evidence>
<sequence length="195" mass="20870">MAVADNASLSPTGGLTYCVVFMFVGGTVAYASINQPPGGGPPEVAKVLLELNFELNLVEQKKQKLFEIKTGLEDAEALVFIFITTSLLAIPNMKAMLLAKLREYKSDLNNLKSEVKRITSPNANQSAREELMESGMADTLTDEIGQVGDLILVTVFTFAFASTFASICASSPVLVGTRSSSSHGLFNFVSEGTSF</sequence>
<dbReference type="Proteomes" id="UP000652761">
    <property type="component" value="Unassembled WGS sequence"/>
</dbReference>
<dbReference type="EMBL" id="NMUH01001689">
    <property type="protein sequence ID" value="MQL94544.1"/>
    <property type="molecule type" value="Genomic_DNA"/>
</dbReference>
<dbReference type="Pfam" id="PF05008">
    <property type="entry name" value="V-SNARE"/>
    <property type="match status" value="1"/>
</dbReference>
<keyword evidence="6" id="KW-1185">Reference proteome</keyword>
<dbReference type="SUPFAM" id="SSF47661">
    <property type="entry name" value="t-snare proteins"/>
    <property type="match status" value="1"/>
</dbReference>
<proteinExistence type="inferred from homology"/>
<evidence type="ECO:0000259" key="4">
    <source>
        <dbReference type="Pfam" id="PF05008"/>
    </source>
</evidence>
<evidence type="ECO:0000256" key="2">
    <source>
        <dbReference type="ARBA" id="ARBA00022927"/>
    </source>
</evidence>